<reference evidence="3" key="1">
    <citation type="submission" date="2020-11" db="EMBL/GenBank/DDBJ databases">
        <authorList>
            <consortium name="DOE Joint Genome Institute"/>
            <person name="Ahrendt S."/>
            <person name="Riley R."/>
            <person name="Andreopoulos W."/>
            <person name="Labutti K."/>
            <person name="Pangilinan J."/>
            <person name="Ruiz-Duenas F.J."/>
            <person name="Barrasa J.M."/>
            <person name="Sanchez-Garcia M."/>
            <person name="Camarero S."/>
            <person name="Miyauchi S."/>
            <person name="Serrano A."/>
            <person name="Linde D."/>
            <person name="Babiker R."/>
            <person name="Drula E."/>
            <person name="Ayuso-Fernandez I."/>
            <person name="Pacheco R."/>
            <person name="Padilla G."/>
            <person name="Ferreira P."/>
            <person name="Barriuso J."/>
            <person name="Kellner H."/>
            <person name="Castanera R."/>
            <person name="Alfaro M."/>
            <person name="Ramirez L."/>
            <person name="Pisabarro A.G."/>
            <person name="Kuo A."/>
            <person name="Tritt A."/>
            <person name="Lipzen A."/>
            <person name="He G."/>
            <person name="Yan M."/>
            <person name="Ng V."/>
            <person name="Cullen D."/>
            <person name="Martin F."/>
            <person name="Rosso M.-N."/>
            <person name="Henrissat B."/>
            <person name="Hibbett D."/>
            <person name="Martinez A.T."/>
            <person name="Grigoriev I.V."/>
        </authorList>
    </citation>
    <scope>NUCLEOTIDE SEQUENCE</scope>
    <source>
        <strain evidence="3">CBS 247.69</strain>
    </source>
</reference>
<name>A0A9P6CIP4_9AGAR</name>
<dbReference type="Proteomes" id="UP000807353">
    <property type="component" value="Unassembled WGS sequence"/>
</dbReference>
<accession>A0A9P6CIP4</accession>
<dbReference type="GO" id="GO:0005737">
    <property type="term" value="C:cytoplasm"/>
    <property type="evidence" value="ECO:0007669"/>
    <property type="project" value="TreeGrafter"/>
</dbReference>
<protein>
    <submittedName>
        <fullName evidence="3">Uncharacterized protein</fullName>
    </submittedName>
</protein>
<evidence type="ECO:0000256" key="1">
    <source>
        <dbReference type="ARBA" id="ARBA00007764"/>
    </source>
</evidence>
<organism evidence="3 4">
    <name type="scientific">Collybia nuda</name>
    <dbReference type="NCBI Taxonomy" id="64659"/>
    <lineage>
        <taxon>Eukaryota</taxon>
        <taxon>Fungi</taxon>
        <taxon>Dikarya</taxon>
        <taxon>Basidiomycota</taxon>
        <taxon>Agaricomycotina</taxon>
        <taxon>Agaricomycetes</taxon>
        <taxon>Agaricomycetidae</taxon>
        <taxon>Agaricales</taxon>
        <taxon>Tricholomatineae</taxon>
        <taxon>Clitocybaceae</taxon>
        <taxon>Collybia</taxon>
    </lineage>
</organism>
<gene>
    <name evidence="3" type="ORF">BDZ94DRAFT_1194947</name>
</gene>
<keyword evidence="4" id="KW-1185">Reference proteome</keyword>
<evidence type="ECO:0000313" key="4">
    <source>
        <dbReference type="Proteomes" id="UP000807353"/>
    </source>
</evidence>
<evidence type="ECO:0000256" key="2">
    <source>
        <dbReference type="SAM" id="MobiDB-lite"/>
    </source>
</evidence>
<dbReference type="PANTHER" id="PTHR12232:SF0">
    <property type="entry name" value="THIOREDOXIN DOMAIN-CONTAINING PROTEIN"/>
    <property type="match status" value="1"/>
</dbReference>
<dbReference type="Pfam" id="PF04908">
    <property type="entry name" value="SH3BGR"/>
    <property type="match status" value="1"/>
</dbReference>
<comment type="caution">
    <text evidence="3">The sequence shown here is derived from an EMBL/GenBank/DDBJ whole genome shotgun (WGS) entry which is preliminary data.</text>
</comment>
<dbReference type="InterPro" id="IPR006993">
    <property type="entry name" value="Glut_rich_SH3-bd"/>
</dbReference>
<dbReference type="Gene3D" id="3.40.30.10">
    <property type="entry name" value="Glutaredoxin"/>
    <property type="match status" value="1"/>
</dbReference>
<dbReference type="AlphaFoldDB" id="A0A9P6CIP4"/>
<dbReference type="InterPro" id="IPR036249">
    <property type="entry name" value="Thioredoxin-like_sf"/>
</dbReference>
<dbReference type="SUPFAM" id="SSF52833">
    <property type="entry name" value="Thioredoxin-like"/>
    <property type="match status" value="1"/>
</dbReference>
<evidence type="ECO:0000313" key="3">
    <source>
        <dbReference type="EMBL" id="KAF9462084.1"/>
    </source>
</evidence>
<feature type="region of interest" description="Disordered" evidence="2">
    <location>
        <begin position="209"/>
        <end position="249"/>
    </location>
</feature>
<dbReference type="PANTHER" id="PTHR12232">
    <property type="entry name" value="SH3 DOMAIN-BINDING GLUTAMIC ACID-RICH-LIKE PROTEIN"/>
    <property type="match status" value="1"/>
</dbReference>
<comment type="similarity">
    <text evidence="1">Belongs to the SH3BGR family.</text>
</comment>
<dbReference type="EMBL" id="MU150275">
    <property type="protein sequence ID" value="KAF9462084.1"/>
    <property type="molecule type" value="Genomic_DNA"/>
</dbReference>
<feature type="region of interest" description="Disordered" evidence="2">
    <location>
        <begin position="135"/>
        <end position="156"/>
    </location>
</feature>
<sequence length="249" mass="27057">MPSPPISVFLTTIASQPALRQRQEYLLRILQVKNIPFTSYDLASDESAKRLWKRKAPLDQQQLPGILVGGQFPGPFSDFELAVETDGLDIFLRLKETYKVSDEDTPAPPVQPIGVPGAASPLQMTPEHLKSKILAQNSSPLRGKSSGIPANKRQGEFDVSTRLEGYGLQGVNVTEAELRDLVAELGLDGDDAGDLVKGLSDGNLPKIEKEEKGVSEESTTKVDMSYGENDGDNIINTEKIGKPLVKTTN</sequence>
<dbReference type="InterPro" id="IPR051033">
    <property type="entry name" value="SH3BGR"/>
</dbReference>
<feature type="compositionally biased region" description="Basic and acidic residues" evidence="2">
    <location>
        <begin position="209"/>
        <end position="220"/>
    </location>
</feature>
<proteinExistence type="inferred from homology"/>
<dbReference type="OrthoDB" id="9932926at2759"/>